<name>A0ABR3Y8F1_9PEZI</name>
<dbReference type="Proteomes" id="UP001586593">
    <property type="component" value="Unassembled WGS sequence"/>
</dbReference>
<feature type="compositionally biased region" description="Polar residues" evidence="2">
    <location>
        <begin position="78"/>
        <end position="89"/>
    </location>
</feature>
<protein>
    <submittedName>
        <fullName evidence="3">Uncharacterized protein</fullName>
    </submittedName>
</protein>
<feature type="compositionally biased region" description="Gly residues" evidence="2">
    <location>
        <begin position="14"/>
        <end position="23"/>
    </location>
</feature>
<keyword evidence="4" id="KW-1185">Reference proteome</keyword>
<evidence type="ECO:0000313" key="3">
    <source>
        <dbReference type="EMBL" id="KAL1884309.1"/>
    </source>
</evidence>
<feature type="region of interest" description="Disordered" evidence="2">
    <location>
        <begin position="1"/>
        <end position="110"/>
    </location>
</feature>
<reference evidence="3 4" key="1">
    <citation type="journal article" date="2024" name="Commun. Biol.">
        <title>Comparative genomic analysis of thermophilic fungi reveals convergent evolutionary adaptations and gene losses.</title>
        <authorList>
            <person name="Steindorff A.S."/>
            <person name="Aguilar-Pontes M.V."/>
            <person name="Robinson A.J."/>
            <person name="Andreopoulos B."/>
            <person name="LaButti K."/>
            <person name="Kuo A."/>
            <person name="Mondo S."/>
            <person name="Riley R."/>
            <person name="Otillar R."/>
            <person name="Haridas S."/>
            <person name="Lipzen A."/>
            <person name="Grimwood J."/>
            <person name="Schmutz J."/>
            <person name="Clum A."/>
            <person name="Reid I.D."/>
            <person name="Moisan M.C."/>
            <person name="Butler G."/>
            <person name="Nguyen T.T.M."/>
            <person name="Dewar K."/>
            <person name="Conant G."/>
            <person name="Drula E."/>
            <person name="Henrissat B."/>
            <person name="Hansel C."/>
            <person name="Singer S."/>
            <person name="Hutchinson M.I."/>
            <person name="de Vries R.P."/>
            <person name="Natvig D.O."/>
            <person name="Powell A.J."/>
            <person name="Tsang A."/>
            <person name="Grigoriev I.V."/>
        </authorList>
    </citation>
    <scope>NUCLEOTIDE SEQUENCE [LARGE SCALE GENOMIC DNA]</scope>
    <source>
        <strain evidence="3 4">ATCC 24622</strain>
    </source>
</reference>
<sequence>MASLESSDSRRGVLSGGTGGGGSSSSRFFGTSLSSTSVSTPSVTISKHHGRDSSPSPPSAPRSALGVISPPPRAALGGSSTDASHSEQSGAGHIPASHGGRDGTHSVAGCVSNNLSNNGVMSSTVAAQAATSLQPIRERDARIAQLERELSTMESVFQRELDKLSANESETASFWQAKHSTLQQQLVRAESELRLLRAEVDLWAVERDELRRNLSRRDAETVDLRAQVRGLKEWVSMSTRADDQAQTSDMVFADGMARLGNSLQNWVIVNFRRARIDLAKTDKATLAELERLVPSYADLIETSKIHLLQSLVSRILVDLVFDAYFAGIPAEQARLLMDLETYLSTFASTAEPINHWRSVTLMILKKDSMGKMQEATIGMVDYVMSRVNGLLNDITDTTSTETRNQGLKNIVTNSIDLSRLLVVQRAVFKVSMPEILSHQRILFDPATMEDIGGENEEDLEEREICCVTFPGIIKRGDETGGHLQYTNVISKARVLCRPD</sequence>
<organism evidence="3 4">
    <name type="scientific">Phialemonium thermophilum</name>
    <dbReference type="NCBI Taxonomy" id="223376"/>
    <lineage>
        <taxon>Eukaryota</taxon>
        <taxon>Fungi</taxon>
        <taxon>Dikarya</taxon>
        <taxon>Ascomycota</taxon>
        <taxon>Pezizomycotina</taxon>
        <taxon>Sordariomycetes</taxon>
        <taxon>Sordariomycetidae</taxon>
        <taxon>Cephalothecales</taxon>
        <taxon>Cephalothecaceae</taxon>
        <taxon>Phialemonium</taxon>
    </lineage>
</organism>
<keyword evidence="1" id="KW-0175">Coiled coil</keyword>
<dbReference type="EMBL" id="JAZHXJ010000001">
    <property type="protein sequence ID" value="KAL1884309.1"/>
    <property type="molecule type" value="Genomic_DNA"/>
</dbReference>
<proteinExistence type="predicted"/>
<comment type="caution">
    <text evidence="3">The sequence shown here is derived from an EMBL/GenBank/DDBJ whole genome shotgun (WGS) entry which is preliminary data.</text>
</comment>
<feature type="compositionally biased region" description="Low complexity" evidence="2">
    <location>
        <begin position="24"/>
        <end position="45"/>
    </location>
</feature>
<gene>
    <name evidence="3" type="ORF">VTK73DRAFT_3</name>
</gene>
<evidence type="ECO:0000256" key="1">
    <source>
        <dbReference type="SAM" id="Coils"/>
    </source>
</evidence>
<feature type="coiled-coil region" evidence="1">
    <location>
        <begin position="136"/>
        <end position="213"/>
    </location>
</feature>
<evidence type="ECO:0000313" key="4">
    <source>
        <dbReference type="Proteomes" id="UP001586593"/>
    </source>
</evidence>
<accession>A0ABR3Y8F1</accession>
<evidence type="ECO:0000256" key="2">
    <source>
        <dbReference type="SAM" id="MobiDB-lite"/>
    </source>
</evidence>